<evidence type="ECO:0000313" key="3">
    <source>
        <dbReference type="Proteomes" id="UP000284842"/>
    </source>
</evidence>
<name>A0A409W6J9_9AGAR</name>
<feature type="region of interest" description="Disordered" evidence="1">
    <location>
        <begin position="260"/>
        <end position="322"/>
    </location>
</feature>
<evidence type="ECO:0000313" key="2">
    <source>
        <dbReference type="EMBL" id="PPQ74144.1"/>
    </source>
</evidence>
<dbReference type="OrthoDB" id="3133596at2759"/>
<protein>
    <submittedName>
        <fullName evidence="2">Uncharacterized protein</fullName>
    </submittedName>
</protein>
<dbReference type="AlphaFoldDB" id="A0A409W6J9"/>
<dbReference type="Proteomes" id="UP000284842">
    <property type="component" value="Unassembled WGS sequence"/>
</dbReference>
<dbReference type="STRING" id="181874.A0A409W6J9"/>
<reference evidence="2 3" key="1">
    <citation type="journal article" date="2018" name="Evol. Lett.">
        <title>Horizontal gene cluster transfer increased hallucinogenic mushroom diversity.</title>
        <authorList>
            <person name="Reynolds H.T."/>
            <person name="Vijayakumar V."/>
            <person name="Gluck-Thaler E."/>
            <person name="Korotkin H.B."/>
            <person name="Matheny P.B."/>
            <person name="Slot J.C."/>
        </authorList>
    </citation>
    <scope>NUCLEOTIDE SEQUENCE [LARGE SCALE GENOMIC DNA]</scope>
    <source>
        <strain evidence="2 3">2629</strain>
    </source>
</reference>
<dbReference type="InParanoid" id="A0A409W6J9"/>
<dbReference type="EMBL" id="NHTK01005773">
    <property type="protein sequence ID" value="PPQ74144.1"/>
    <property type="molecule type" value="Genomic_DNA"/>
</dbReference>
<proteinExistence type="predicted"/>
<feature type="compositionally biased region" description="Polar residues" evidence="1">
    <location>
        <begin position="260"/>
        <end position="274"/>
    </location>
</feature>
<sequence>MVIKLFILPPVHHSAQERSAHVDPNEQRCLIENRSMNTSVELGHVYDRYFTTDKATMDGIEWCWGLRRGSLHLDTRRNTFVLDISVLKLYKSRKWILIPEESVVDRYFVANKKWKPLSRSQMQELKVKETVHRYTIAPVWGMEDVSLARQSSDDPSIVKIHSYPFETMPTIISHVDPKFVILQAGSVMSCDFAPDNLPGVKEGSDTLRKIDRLYLAWTSDPPLWAKQCPEFNLPPSISETECYGECREFNHPSIPSPQDCRSCNTSLGSQQPDNSAPCAPVHPNLLPHSNVSQERAILPAHPSEMGGSVRSTDPPSWARDSR</sequence>
<organism evidence="2 3">
    <name type="scientific">Panaeolus cyanescens</name>
    <dbReference type="NCBI Taxonomy" id="181874"/>
    <lineage>
        <taxon>Eukaryota</taxon>
        <taxon>Fungi</taxon>
        <taxon>Dikarya</taxon>
        <taxon>Basidiomycota</taxon>
        <taxon>Agaricomycotina</taxon>
        <taxon>Agaricomycetes</taxon>
        <taxon>Agaricomycetidae</taxon>
        <taxon>Agaricales</taxon>
        <taxon>Agaricineae</taxon>
        <taxon>Galeropsidaceae</taxon>
        <taxon>Panaeolus</taxon>
    </lineage>
</organism>
<accession>A0A409W6J9</accession>
<evidence type="ECO:0000256" key="1">
    <source>
        <dbReference type="SAM" id="MobiDB-lite"/>
    </source>
</evidence>
<comment type="caution">
    <text evidence="2">The sequence shown here is derived from an EMBL/GenBank/DDBJ whole genome shotgun (WGS) entry which is preliminary data.</text>
</comment>
<gene>
    <name evidence="2" type="ORF">CVT24_012837</name>
</gene>
<keyword evidence="3" id="KW-1185">Reference proteome</keyword>